<dbReference type="AlphaFoldDB" id="A0A4Q1HPC0"/>
<evidence type="ECO:0000256" key="2">
    <source>
        <dbReference type="ARBA" id="ARBA00007441"/>
    </source>
</evidence>
<dbReference type="InterPro" id="IPR004838">
    <property type="entry name" value="NHTrfase_class1_PyrdxlP-BS"/>
</dbReference>
<evidence type="ECO:0000256" key="1">
    <source>
        <dbReference type="ARBA" id="ARBA00001933"/>
    </source>
</evidence>
<dbReference type="SUPFAM" id="SSF53383">
    <property type="entry name" value="PLP-dependent transferases"/>
    <property type="match status" value="1"/>
</dbReference>
<dbReference type="EMBL" id="PYAL01000001">
    <property type="protein sequence ID" value="RXN92769.1"/>
    <property type="molecule type" value="Genomic_DNA"/>
</dbReference>
<dbReference type="EC" id="2.6.1.-" evidence="6"/>
<keyword evidence="9" id="KW-1185">Reference proteome</keyword>
<dbReference type="GO" id="GO:0030170">
    <property type="term" value="F:pyridoxal phosphate binding"/>
    <property type="evidence" value="ECO:0007669"/>
    <property type="project" value="InterPro"/>
</dbReference>
<reference evidence="8 9" key="1">
    <citation type="journal article" date="2017" name="Int. J. Syst. Evol. Microbiol.">
        <title>Achromobacter aloeverae sp. nov., isolated from the root of Aloe vera (L.) Burm.f.</title>
        <authorList>
            <person name="Kuncharoen N."/>
            <person name="Muramatsu Y."/>
            <person name="Shibata C."/>
            <person name="Kamakura Y."/>
            <person name="Nakagawa Y."/>
            <person name="Tanasupawat S."/>
        </authorList>
    </citation>
    <scope>NUCLEOTIDE SEQUENCE [LARGE SCALE GENOMIC DNA]</scope>
    <source>
        <strain evidence="8 9">AVA-1</strain>
    </source>
</reference>
<dbReference type="GO" id="GO:0008483">
    <property type="term" value="F:transaminase activity"/>
    <property type="evidence" value="ECO:0007669"/>
    <property type="project" value="UniProtKB-KW"/>
</dbReference>
<organism evidence="8 9">
    <name type="scientific">Achromobacter aloeverae</name>
    <dbReference type="NCBI Taxonomy" id="1750518"/>
    <lineage>
        <taxon>Bacteria</taxon>
        <taxon>Pseudomonadati</taxon>
        <taxon>Pseudomonadota</taxon>
        <taxon>Betaproteobacteria</taxon>
        <taxon>Burkholderiales</taxon>
        <taxon>Alcaligenaceae</taxon>
        <taxon>Achromobacter</taxon>
    </lineage>
</organism>
<evidence type="ECO:0000256" key="4">
    <source>
        <dbReference type="ARBA" id="ARBA00022679"/>
    </source>
</evidence>
<dbReference type="FunFam" id="3.40.640.10:FF:000033">
    <property type="entry name" value="Aspartate aminotransferase"/>
    <property type="match status" value="1"/>
</dbReference>
<comment type="caution">
    <text evidence="8">The sequence shown here is derived from an EMBL/GenBank/DDBJ whole genome shotgun (WGS) entry which is preliminary data.</text>
</comment>
<name>A0A4Q1HPC0_9BURK</name>
<gene>
    <name evidence="8" type="ORF">C7R54_03225</name>
</gene>
<dbReference type="Gene3D" id="3.40.640.10">
    <property type="entry name" value="Type I PLP-dependent aspartate aminotransferase-like (Major domain)"/>
    <property type="match status" value="1"/>
</dbReference>
<feature type="domain" description="Aminotransferase class I/classII large" evidence="7">
    <location>
        <begin position="39"/>
        <end position="399"/>
    </location>
</feature>
<dbReference type="Proteomes" id="UP000290849">
    <property type="component" value="Unassembled WGS sequence"/>
</dbReference>
<dbReference type="Pfam" id="PF00155">
    <property type="entry name" value="Aminotran_1_2"/>
    <property type="match status" value="1"/>
</dbReference>
<evidence type="ECO:0000259" key="7">
    <source>
        <dbReference type="Pfam" id="PF00155"/>
    </source>
</evidence>
<dbReference type="InterPro" id="IPR015422">
    <property type="entry name" value="PyrdxlP-dep_Trfase_small"/>
</dbReference>
<dbReference type="PANTHER" id="PTHR46383:SF1">
    <property type="entry name" value="ASPARTATE AMINOTRANSFERASE"/>
    <property type="match status" value="1"/>
</dbReference>
<keyword evidence="3 6" id="KW-0032">Aminotransferase</keyword>
<evidence type="ECO:0000256" key="3">
    <source>
        <dbReference type="ARBA" id="ARBA00022576"/>
    </source>
</evidence>
<comment type="cofactor">
    <cofactor evidence="1 6">
        <name>pyridoxal 5'-phosphate</name>
        <dbReference type="ChEBI" id="CHEBI:597326"/>
    </cofactor>
</comment>
<proteinExistence type="inferred from homology"/>
<sequence length="417" mass="43595">MSSLLFPGVLSRRSLSVALSPIAAAGQRAARLAAEGRSIIALTSGEPDFDTPQAIKDAASVALAQGQTKYTPTAGTAALRGGVARDYATRHGLDYEAGNVIVSNGGKQVIYLAFAAVLDEGDEVIVPAPYWPTFPDSVRVNGGVAKVVETRAADGFKLTAAALRRAITPRTKWLILNSPGNPTGAVYEAGELAELAEVLREAPHVLVLWDELYEQIWFGPDAPAHLLKVAPDLRDRTLIVGGVSKTFAMTGWRIGWGIGPAPLIHAFEAVQSQVSSGPSSVGQAAALAGLQGRSEGFVQHARGAYARRAGKVVAGLGRVPGLTVTEPRGSFFAWVGVAGLLGRLRPDGRPLQTDGDVVDWLLESEGVAVVPGAAYGLSPYFRLSFAASDAHIEEAIVRIGRAVEALSAVPAEQEAAA</sequence>
<dbReference type="OrthoDB" id="9803354at2"/>
<dbReference type="InterPro" id="IPR015424">
    <property type="entry name" value="PyrdxlP-dep_Trfase"/>
</dbReference>
<dbReference type="InterPro" id="IPR015421">
    <property type="entry name" value="PyrdxlP-dep_Trfase_major"/>
</dbReference>
<keyword evidence="5" id="KW-0663">Pyridoxal phosphate</keyword>
<dbReference type="CDD" id="cd00609">
    <property type="entry name" value="AAT_like"/>
    <property type="match status" value="1"/>
</dbReference>
<evidence type="ECO:0000313" key="8">
    <source>
        <dbReference type="EMBL" id="RXN92769.1"/>
    </source>
</evidence>
<dbReference type="Gene3D" id="3.90.1150.10">
    <property type="entry name" value="Aspartate Aminotransferase, domain 1"/>
    <property type="match status" value="1"/>
</dbReference>
<dbReference type="PANTHER" id="PTHR46383">
    <property type="entry name" value="ASPARTATE AMINOTRANSFERASE"/>
    <property type="match status" value="1"/>
</dbReference>
<comment type="similarity">
    <text evidence="2 6">Belongs to the class-I pyridoxal-phosphate-dependent aminotransferase family.</text>
</comment>
<dbReference type="InterPro" id="IPR050596">
    <property type="entry name" value="AspAT/PAT-like"/>
</dbReference>
<evidence type="ECO:0000313" key="9">
    <source>
        <dbReference type="Proteomes" id="UP000290849"/>
    </source>
</evidence>
<dbReference type="GO" id="GO:0006520">
    <property type="term" value="P:amino acid metabolic process"/>
    <property type="evidence" value="ECO:0007669"/>
    <property type="project" value="InterPro"/>
</dbReference>
<accession>A0A4Q1HPC0</accession>
<protein>
    <recommendedName>
        <fullName evidence="6">Aminotransferase</fullName>
        <ecNumber evidence="6">2.6.1.-</ecNumber>
    </recommendedName>
</protein>
<dbReference type="PROSITE" id="PS00105">
    <property type="entry name" value="AA_TRANSFER_CLASS_1"/>
    <property type="match status" value="1"/>
</dbReference>
<evidence type="ECO:0000256" key="5">
    <source>
        <dbReference type="ARBA" id="ARBA00022898"/>
    </source>
</evidence>
<keyword evidence="4 6" id="KW-0808">Transferase</keyword>
<dbReference type="InterPro" id="IPR004839">
    <property type="entry name" value="Aminotransferase_I/II_large"/>
</dbReference>
<evidence type="ECO:0000256" key="6">
    <source>
        <dbReference type="RuleBase" id="RU000481"/>
    </source>
</evidence>
<dbReference type="RefSeq" id="WP_129148730.1">
    <property type="nucleotide sequence ID" value="NZ_JBHSDO010000006.1"/>
</dbReference>